<dbReference type="GO" id="GO:0016787">
    <property type="term" value="F:hydrolase activity"/>
    <property type="evidence" value="ECO:0007669"/>
    <property type="project" value="UniProtKB-KW"/>
</dbReference>
<organism evidence="6 7">
    <name type="scientific">Hyaloscypha variabilis (strain UAMH 11265 / GT02V1 / F)</name>
    <name type="common">Meliniomyces variabilis</name>
    <dbReference type="NCBI Taxonomy" id="1149755"/>
    <lineage>
        <taxon>Eukaryota</taxon>
        <taxon>Fungi</taxon>
        <taxon>Dikarya</taxon>
        <taxon>Ascomycota</taxon>
        <taxon>Pezizomycotina</taxon>
        <taxon>Leotiomycetes</taxon>
        <taxon>Helotiales</taxon>
        <taxon>Hyaloscyphaceae</taxon>
        <taxon>Hyaloscypha</taxon>
        <taxon>Hyaloscypha variabilis</taxon>
    </lineage>
</organism>
<name>A0A2J6S4E6_HYAVF</name>
<dbReference type="AlphaFoldDB" id="A0A2J6S4E6"/>
<feature type="region of interest" description="Disordered" evidence="4">
    <location>
        <begin position="509"/>
        <end position="535"/>
    </location>
</feature>
<keyword evidence="7" id="KW-1185">Reference proteome</keyword>
<evidence type="ECO:0000256" key="2">
    <source>
        <dbReference type="ARBA" id="ARBA00022801"/>
    </source>
</evidence>
<feature type="domain" description="Carboxylesterase type B" evidence="5">
    <location>
        <begin position="21"/>
        <end position="493"/>
    </location>
</feature>
<dbReference type="SUPFAM" id="SSF53474">
    <property type="entry name" value="alpha/beta-Hydrolases"/>
    <property type="match status" value="1"/>
</dbReference>
<dbReference type="STRING" id="1149755.A0A2J6S4E6"/>
<dbReference type="Pfam" id="PF00135">
    <property type="entry name" value="COesterase"/>
    <property type="match status" value="1"/>
</dbReference>
<sequence>MANSSVVVVLPTHTKPVYEQKVLGRQSSLSTHLEEFRGIPFGTVPGRWQHSYVRDKLPVDVYSATSNGPKCPQLPENNNSDSWQSYAEFPDVTESETDCLNLILVRPSATALTRIGWDPVKTLPVIIWIHGGGYSFGAGTDPMWDPSRLVLQSIAFGKPIIAVNINYRLSIFGFAASSEIIEGQADGTLRGCNFAIRDQKVGLKWVSQNIAAFGGDPTKITIGGQSAGGSSVHAHVLEAKLKAERPLFRNACIQSGAVGTLGPISMAQAEESWEKLCQHFGIQKTEGRSRISSFQNITTEALVQATRDLRWGTCALVEDKLTLTVTGKIGDHGIPFVLDFGEGSSNHVADTNTNGIQILIGDTEKDGSVFSEMAAKIQSVSDLRVIFEERCTSPSLAKKVLESYGLLSKISQTQLTDHITDFLTDVTFTYPVNCARRSLAGQPPQSGNVENHKAPKVYQRTTVLSYKIKFGNPFPGPCYQVAQHCVELIYLFDAFHDHIALVDAESLSPQPIPSDSPRSNSTPSRPNDSGYLSEEESYTVKEGSYLKRPDETSVSNAVLRETLQRQWVSFIADERCDSEQSQVGELPIVVYGKDRRVTIESMKSGAEWIKQEERLRLLGADWTGVTAALRDIAGTARK</sequence>
<dbReference type="EMBL" id="KZ613940">
    <property type="protein sequence ID" value="PMD45644.1"/>
    <property type="molecule type" value="Genomic_DNA"/>
</dbReference>
<evidence type="ECO:0000259" key="5">
    <source>
        <dbReference type="Pfam" id="PF00135"/>
    </source>
</evidence>
<dbReference type="InterPro" id="IPR019826">
    <property type="entry name" value="Carboxylesterase_B_AS"/>
</dbReference>
<evidence type="ECO:0000256" key="4">
    <source>
        <dbReference type="SAM" id="MobiDB-lite"/>
    </source>
</evidence>
<accession>A0A2J6S4E6</accession>
<dbReference type="InterPro" id="IPR050309">
    <property type="entry name" value="Type-B_Carboxylest/Lipase"/>
</dbReference>
<dbReference type="EC" id="3.1.1.-" evidence="3"/>
<evidence type="ECO:0000313" key="7">
    <source>
        <dbReference type="Proteomes" id="UP000235786"/>
    </source>
</evidence>
<evidence type="ECO:0000313" key="6">
    <source>
        <dbReference type="EMBL" id="PMD45644.1"/>
    </source>
</evidence>
<dbReference type="PROSITE" id="PS00122">
    <property type="entry name" value="CARBOXYLESTERASE_B_1"/>
    <property type="match status" value="1"/>
</dbReference>
<reference evidence="6 7" key="1">
    <citation type="submission" date="2016-04" db="EMBL/GenBank/DDBJ databases">
        <title>A degradative enzymes factory behind the ericoid mycorrhizal symbiosis.</title>
        <authorList>
            <consortium name="DOE Joint Genome Institute"/>
            <person name="Martino E."/>
            <person name="Morin E."/>
            <person name="Grelet G."/>
            <person name="Kuo A."/>
            <person name="Kohler A."/>
            <person name="Daghino S."/>
            <person name="Barry K."/>
            <person name="Choi C."/>
            <person name="Cichocki N."/>
            <person name="Clum A."/>
            <person name="Copeland A."/>
            <person name="Hainaut M."/>
            <person name="Haridas S."/>
            <person name="Labutti K."/>
            <person name="Lindquist E."/>
            <person name="Lipzen A."/>
            <person name="Khouja H.-R."/>
            <person name="Murat C."/>
            <person name="Ohm R."/>
            <person name="Olson A."/>
            <person name="Spatafora J."/>
            <person name="Veneault-Fourrey C."/>
            <person name="Henrissat B."/>
            <person name="Grigoriev I."/>
            <person name="Martin F."/>
            <person name="Perotto S."/>
        </authorList>
    </citation>
    <scope>NUCLEOTIDE SEQUENCE [LARGE SCALE GENOMIC DNA]</scope>
    <source>
        <strain evidence="6 7">F</strain>
    </source>
</reference>
<dbReference type="PANTHER" id="PTHR11559">
    <property type="entry name" value="CARBOXYLESTERASE"/>
    <property type="match status" value="1"/>
</dbReference>
<comment type="similarity">
    <text evidence="1 3">Belongs to the type-B carboxylesterase/lipase family.</text>
</comment>
<dbReference type="OrthoDB" id="3200163at2759"/>
<protein>
    <recommendedName>
        <fullName evidence="3">Carboxylic ester hydrolase</fullName>
        <ecNumber evidence="3">3.1.1.-</ecNumber>
    </recommendedName>
</protein>
<evidence type="ECO:0000256" key="3">
    <source>
        <dbReference type="RuleBase" id="RU361235"/>
    </source>
</evidence>
<gene>
    <name evidence="6" type="ORF">L207DRAFT_562769</name>
</gene>
<dbReference type="Proteomes" id="UP000235786">
    <property type="component" value="Unassembled WGS sequence"/>
</dbReference>
<evidence type="ECO:0000256" key="1">
    <source>
        <dbReference type="ARBA" id="ARBA00005964"/>
    </source>
</evidence>
<dbReference type="Gene3D" id="3.40.50.1820">
    <property type="entry name" value="alpha/beta hydrolase"/>
    <property type="match status" value="1"/>
</dbReference>
<dbReference type="InterPro" id="IPR002018">
    <property type="entry name" value="CarbesteraseB"/>
</dbReference>
<keyword evidence="2 3" id="KW-0378">Hydrolase</keyword>
<dbReference type="InterPro" id="IPR029058">
    <property type="entry name" value="AB_hydrolase_fold"/>
</dbReference>
<proteinExistence type="inferred from homology"/>
<feature type="compositionally biased region" description="Low complexity" evidence="4">
    <location>
        <begin position="513"/>
        <end position="529"/>
    </location>
</feature>